<proteinExistence type="predicted"/>
<feature type="compositionally biased region" description="Polar residues" evidence="1">
    <location>
        <begin position="1"/>
        <end position="14"/>
    </location>
</feature>
<dbReference type="PATRIC" id="fig|1329909.3.peg.714"/>
<keyword evidence="3" id="KW-1185">Reference proteome</keyword>
<comment type="caution">
    <text evidence="2">The sequence shown here is derived from an EMBL/GenBank/DDBJ whole genome shotgun (WGS) entry which is preliminary data.</text>
</comment>
<evidence type="ECO:0000313" key="3">
    <source>
        <dbReference type="Proteomes" id="UP000015525"/>
    </source>
</evidence>
<organism evidence="2 3">
    <name type="scientific">Sphingobium quisquiliarum P25</name>
    <dbReference type="NCBI Taxonomy" id="1329909"/>
    <lineage>
        <taxon>Bacteria</taxon>
        <taxon>Pseudomonadati</taxon>
        <taxon>Pseudomonadota</taxon>
        <taxon>Alphaproteobacteria</taxon>
        <taxon>Sphingomonadales</taxon>
        <taxon>Sphingomonadaceae</taxon>
        <taxon>Sphingobium</taxon>
    </lineage>
</organism>
<feature type="region of interest" description="Disordered" evidence="1">
    <location>
        <begin position="1"/>
        <end position="51"/>
    </location>
</feature>
<name>T0HCH9_9SPHN</name>
<sequence length="51" mass="5334">MAGNQQNAPSSQQPAEGRDDTPPPTPGSPRTEDRKDSKADGESSGKTEGHQ</sequence>
<protein>
    <submittedName>
        <fullName evidence="2">Uncharacterized protein</fullName>
    </submittedName>
</protein>
<accession>T0HCH9</accession>
<evidence type="ECO:0000256" key="1">
    <source>
        <dbReference type="SAM" id="MobiDB-lite"/>
    </source>
</evidence>
<dbReference type="AlphaFoldDB" id="T0HCH9"/>
<dbReference type="Proteomes" id="UP000015525">
    <property type="component" value="Unassembled WGS sequence"/>
</dbReference>
<gene>
    <name evidence="2" type="ORF">L288_03755</name>
</gene>
<reference evidence="2 3" key="1">
    <citation type="journal article" date="2013" name="Genome Announc.">
        <title>Draft Genome Sequence of Sphingobium quisquiliarum Strain P25T, a Novel Hexachlorocyclohexane (HCH)-Degrading Bacterium Isolated from an HCH Dumpsite.</title>
        <authorList>
            <person name="Kumar Singh A."/>
            <person name="Sangwan N."/>
            <person name="Sharma A."/>
            <person name="Gupta V."/>
            <person name="Khurana J.P."/>
            <person name="Lal R."/>
        </authorList>
    </citation>
    <scope>NUCLEOTIDE SEQUENCE [LARGE SCALE GENOMIC DNA]</scope>
    <source>
        <strain evidence="2 3">P25</strain>
    </source>
</reference>
<evidence type="ECO:0000313" key="2">
    <source>
        <dbReference type="EMBL" id="EQB10697.1"/>
    </source>
</evidence>
<dbReference type="EMBL" id="ATHO01000028">
    <property type="protein sequence ID" value="EQB10697.1"/>
    <property type="molecule type" value="Genomic_DNA"/>
</dbReference>
<feature type="compositionally biased region" description="Basic and acidic residues" evidence="1">
    <location>
        <begin position="30"/>
        <end position="51"/>
    </location>
</feature>